<evidence type="ECO:0000256" key="2">
    <source>
        <dbReference type="ARBA" id="ARBA00022485"/>
    </source>
</evidence>
<comment type="cofactor">
    <cofactor evidence="12">
        <name>[4Fe-4S] cluster</name>
        <dbReference type="ChEBI" id="CHEBI:49883"/>
    </cofactor>
    <text evidence="12">Binds 2 [4Fe-4S] clusters. Binds 1 [4Fe-4S] cluster coordinated with 3 cysteines and an exchangeable S-adenosyl-L-methionine and 1 [4Fe-4S] cluster coordinated with 3 cysteines and the GTP-derived substrate.</text>
</comment>
<dbReference type="HAMAP" id="MF_01225_B">
    <property type="entry name" value="MoaA_B"/>
    <property type="match status" value="1"/>
</dbReference>
<evidence type="ECO:0000256" key="5">
    <source>
        <dbReference type="ARBA" id="ARBA00022741"/>
    </source>
</evidence>
<evidence type="ECO:0000256" key="1">
    <source>
        <dbReference type="ARBA" id="ARBA00012167"/>
    </source>
</evidence>
<dbReference type="PANTHER" id="PTHR22960">
    <property type="entry name" value="MOLYBDOPTERIN COFACTOR SYNTHESIS PROTEIN A"/>
    <property type="match status" value="1"/>
</dbReference>
<dbReference type="SFLD" id="SFLDG01386">
    <property type="entry name" value="main_SPASM_domain-containing"/>
    <property type="match status" value="1"/>
</dbReference>
<dbReference type="PROSITE" id="PS51918">
    <property type="entry name" value="RADICAL_SAM"/>
    <property type="match status" value="1"/>
</dbReference>
<dbReference type="CDD" id="cd01335">
    <property type="entry name" value="Radical_SAM"/>
    <property type="match status" value="1"/>
</dbReference>
<keyword evidence="4 12" id="KW-0479">Metal-binding</keyword>
<keyword evidence="8 12" id="KW-0342">GTP-binding</keyword>
<dbReference type="InterPro" id="IPR010505">
    <property type="entry name" value="MoaA_twitch"/>
</dbReference>
<dbReference type="GO" id="GO:0061798">
    <property type="term" value="F:GTP 3',8'-cyclase activity"/>
    <property type="evidence" value="ECO:0007669"/>
    <property type="project" value="UniProtKB-EC"/>
</dbReference>
<feature type="domain" description="Radical SAM core" evidence="13">
    <location>
        <begin position="11"/>
        <end position="223"/>
    </location>
</feature>
<feature type="binding site" evidence="12">
    <location>
        <position position="195"/>
    </location>
    <ligand>
        <name>S-adenosyl-L-methionine</name>
        <dbReference type="ChEBI" id="CHEBI:59789"/>
    </ligand>
</feature>
<dbReference type="SUPFAM" id="SSF102114">
    <property type="entry name" value="Radical SAM enzymes"/>
    <property type="match status" value="1"/>
</dbReference>
<dbReference type="InterPro" id="IPR006638">
    <property type="entry name" value="Elp3/MiaA/NifB-like_rSAM"/>
</dbReference>
<feature type="binding site" evidence="12">
    <location>
        <position position="31"/>
    </location>
    <ligand>
        <name>[4Fe-4S] cluster</name>
        <dbReference type="ChEBI" id="CHEBI:49883"/>
        <label>1</label>
        <note>4Fe-4S-S-AdoMet</note>
    </ligand>
</feature>
<dbReference type="EMBL" id="JAOYOD010000001">
    <property type="protein sequence ID" value="MCV9386934.1"/>
    <property type="molecule type" value="Genomic_DNA"/>
</dbReference>
<dbReference type="InterPro" id="IPR007197">
    <property type="entry name" value="rSAM"/>
</dbReference>
<dbReference type="InterPro" id="IPR013483">
    <property type="entry name" value="MoaA"/>
</dbReference>
<dbReference type="SFLD" id="SFLDG01383">
    <property type="entry name" value="cyclic_pyranopterin_phosphate"/>
    <property type="match status" value="1"/>
</dbReference>
<feature type="binding site" evidence="12">
    <location>
        <position position="161"/>
    </location>
    <ligand>
        <name>GTP</name>
        <dbReference type="ChEBI" id="CHEBI:37565"/>
    </ligand>
</feature>
<sequence length="334" mass="37715">MQKQQHILTDNWGRQMDYLRIAITDRCNLRCFYCMPEEGIHYLPKKELLTYEEILRLTQIFSSLGVKKVRITGGEPFIRKDLMHLLKGIKAIEGIESLNITTNGVLTESFIPEMKELGINHVNLSLDSLDPENFFRITRRNEYQKVMSTLDALLSHGIHTKINMVVMNGKNEGEIISMAELARHKNIEVRFIEEMPFNGSETQQSKIWSAPQILETLRSHYPNLTAIQGDPHAPATQYTSPELNGSIGIIAAYSRSFCHGCNRIRLTATGTIKNCLYDNGVLDLKELMRSGTSDDQIKETLISTVKKKEKDGIIAEANRQNDAGITESMSTIGG</sequence>
<dbReference type="SFLD" id="SFLDG01067">
    <property type="entry name" value="SPASM/twitch_domain_containing"/>
    <property type="match status" value="1"/>
</dbReference>
<dbReference type="NCBIfam" id="TIGR02666">
    <property type="entry name" value="moaA"/>
    <property type="match status" value="1"/>
</dbReference>
<dbReference type="PROSITE" id="PS01305">
    <property type="entry name" value="MOAA_NIFB_PQQE"/>
    <property type="match status" value="1"/>
</dbReference>
<keyword evidence="3 12" id="KW-0949">S-adenosyl-L-methionine</keyword>
<keyword evidence="5 12" id="KW-0547">Nucleotide-binding</keyword>
<feature type="binding site" evidence="12">
    <location>
        <position position="275"/>
    </location>
    <ligand>
        <name>[4Fe-4S] cluster</name>
        <dbReference type="ChEBI" id="CHEBI:49883"/>
        <label>2</label>
        <note>4Fe-4S-substrate</note>
    </ligand>
</feature>
<comment type="pathway">
    <text evidence="12">Cofactor biosynthesis; molybdopterin biosynthesis.</text>
</comment>
<keyword evidence="15" id="KW-1185">Reference proteome</keyword>
<evidence type="ECO:0000313" key="14">
    <source>
        <dbReference type="EMBL" id="MCV9386934.1"/>
    </source>
</evidence>
<dbReference type="InterPro" id="IPR058240">
    <property type="entry name" value="rSAM_sf"/>
</dbReference>
<evidence type="ECO:0000256" key="9">
    <source>
        <dbReference type="ARBA" id="ARBA00023150"/>
    </source>
</evidence>
<keyword evidence="9 12" id="KW-0501">Molybdenum cofactor biosynthesis</keyword>
<keyword evidence="6 12" id="KW-0408">Iron</keyword>
<dbReference type="InterPro" id="IPR013785">
    <property type="entry name" value="Aldolase_TIM"/>
</dbReference>
<feature type="binding site" evidence="12">
    <location>
        <position position="27"/>
    </location>
    <ligand>
        <name>[4Fe-4S] cluster</name>
        <dbReference type="ChEBI" id="CHEBI:49883"/>
        <label>1</label>
        <note>4Fe-4S-S-AdoMet</note>
    </ligand>
</feature>
<keyword evidence="7 12" id="KW-0411">Iron-sulfur</keyword>
<evidence type="ECO:0000256" key="4">
    <source>
        <dbReference type="ARBA" id="ARBA00022723"/>
    </source>
</evidence>
<feature type="binding site" evidence="12">
    <location>
        <begin position="263"/>
        <end position="265"/>
    </location>
    <ligand>
        <name>GTP</name>
        <dbReference type="ChEBI" id="CHEBI:37565"/>
    </ligand>
</feature>
<dbReference type="SMART" id="SM00729">
    <property type="entry name" value="Elp3"/>
    <property type="match status" value="1"/>
</dbReference>
<dbReference type="Pfam" id="PF04055">
    <property type="entry name" value="Radical_SAM"/>
    <property type="match status" value="1"/>
</dbReference>
<dbReference type="Gene3D" id="3.20.20.70">
    <property type="entry name" value="Aldolase class I"/>
    <property type="match status" value="1"/>
</dbReference>
<comment type="similarity">
    <text evidence="12">Belongs to the radical SAM superfamily. MoaA family.</text>
</comment>
<feature type="binding site" evidence="12">
    <location>
        <position position="34"/>
    </location>
    <ligand>
        <name>[4Fe-4S] cluster</name>
        <dbReference type="ChEBI" id="CHEBI:49883"/>
        <label>1</label>
        <note>4Fe-4S-S-AdoMet</note>
    </ligand>
</feature>
<feature type="binding site" evidence="12">
    <location>
        <position position="101"/>
    </location>
    <ligand>
        <name>GTP</name>
        <dbReference type="ChEBI" id="CHEBI:37565"/>
    </ligand>
</feature>
<evidence type="ECO:0000259" key="13">
    <source>
        <dbReference type="PROSITE" id="PS51918"/>
    </source>
</evidence>
<proteinExistence type="inferred from homology"/>
<comment type="subunit">
    <text evidence="12">Monomer and homodimer.</text>
</comment>
<dbReference type="InterPro" id="IPR000385">
    <property type="entry name" value="MoaA_NifB_PqqE_Fe-S-bd_CS"/>
</dbReference>
<evidence type="ECO:0000256" key="8">
    <source>
        <dbReference type="ARBA" id="ARBA00023134"/>
    </source>
</evidence>
<feature type="binding site" evidence="12">
    <location>
        <position position="261"/>
    </location>
    <ligand>
        <name>[4Fe-4S] cluster</name>
        <dbReference type="ChEBI" id="CHEBI:49883"/>
        <label>2</label>
        <note>4Fe-4S-substrate</note>
    </ligand>
</feature>
<dbReference type="InterPro" id="IPR040064">
    <property type="entry name" value="MoaA-like"/>
</dbReference>
<comment type="catalytic activity">
    <reaction evidence="11 12">
        <text>GTP + AH2 + S-adenosyl-L-methionine = (8S)-3',8-cyclo-7,8-dihydroguanosine 5'-triphosphate + 5'-deoxyadenosine + L-methionine + A + H(+)</text>
        <dbReference type="Rhea" id="RHEA:49576"/>
        <dbReference type="ChEBI" id="CHEBI:13193"/>
        <dbReference type="ChEBI" id="CHEBI:15378"/>
        <dbReference type="ChEBI" id="CHEBI:17319"/>
        <dbReference type="ChEBI" id="CHEBI:17499"/>
        <dbReference type="ChEBI" id="CHEBI:37565"/>
        <dbReference type="ChEBI" id="CHEBI:57844"/>
        <dbReference type="ChEBI" id="CHEBI:59789"/>
        <dbReference type="ChEBI" id="CHEBI:131766"/>
        <dbReference type="EC" id="4.1.99.22"/>
    </reaction>
</comment>
<dbReference type="PANTHER" id="PTHR22960:SF0">
    <property type="entry name" value="MOLYBDENUM COFACTOR BIOSYNTHESIS PROTEIN 1"/>
    <property type="match status" value="1"/>
</dbReference>
<feature type="binding site" evidence="12">
    <location>
        <position position="125"/>
    </location>
    <ligand>
        <name>S-adenosyl-L-methionine</name>
        <dbReference type="ChEBI" id="CHEBI:59789"/>
    </ligand>
</feature>
<evidence type="ECO:0000256" key="3">
    <source>
        <dbReference type="ARBA" id="ARBA00022691"/>
    </source>
</evidence>
<dbReference type="Proteomes" id="UP001300692">
    <property type="component" value="Unassembled WGS sequence"/>
</dbReference>
<reference evidence="14 15" key="1">
    <citation type="submission" date="2022-10" db="EMBL/GenBank/DDBJ databases">
        <title>Comparative genomics and taxonomic characterization of three novel marine species of genus Reichenbachiella exhibiting antioxidant and polysaccharide degradation activities.</title>
        <authorList>
            <person name="Muhammad N."/>
            <person name="Lee Y.-J."/>
            <person name="Ko J."/>
            <person name="Kim S.-G."/>
        </authorList>
    </citation>
    <scope>NUCLEOTIDE SEQUENCE [LARGE SCALE GENOMIC DNA]</scope>
    <source>
        <strain evidence="14 15">ABR2-5</strain>
    </source>
</reference>
<feature type="binding site" evidence="12">
    <location>
        <position position="33"/>
    </location>
    <ligand>
        <name>S-adenosyl-L-methionine</name>
        <dbReference type="ChEBI" id="CHEBI:59789"/>
    </ligand>
</feature>
<dbReference type="InterPro" id="IPR050105">
    <property type="entry name" value="MoCo_biosynth_MoaA/MoaC"/>
</dbReference>
<dbReference type="EC" id="4.1.99.22" evidence="1 12"/>
<dbReference type="RefSeq" id="WP_264137765.1">
    <property type="nucleotide sequence ID" value="NZ_JAOYOD010000001.1"/>
</dbReference>
<dbReference type="SFLD" id="SFLDS00029">
    <property type="entry name" value="Radical_SAM"/>
    <property type="match status" value="1"/>
</dbReference>
<evidence type="ECO:0000256" key="7">
    <source>
        <dbReference type="ARBA" id="ARBA00023014"/>
    </source>
</evidence>
<feature type="binding site" evidence="12">
    <location>
        <position position="258"/>
    </location>
    <ligand>
        <name>[4Fe-4S] cluster</name>
        <dbReference type="ChEBI" id="CHEBI:49883"/>
        <label>2</label>
        <note>4Fe-4S-substrate</note>
    </ligand>
</feature>
<keyword evidence="10 12" id="KW-0456">Lyase</keyword>
<protein>
    <recommendedName>
        <fullName evidence="1 12">GTP 3',8-cyclase</fullName>
        <ecNumber evidence="1 12">4.1.99.22</ecNumber>
    </recommendedName>
    <alternativeName>
        <fullName evidence="12">Molybdenum cofactor biosynthesis protein A</fullName>
    </alternativeName>
</protein>
<feature type="binding site" evidence="12">
    <location>
        <position position="70"/>
    </location>
    <ligand>
        <name>GTP</name>
        <dbReference type="ChEBI" id="CHEBI:37565"/>
    </ligand>
</feature>
<dbReference type="CDD" id="cd21117">
    <property type="entry name" value="Twitch_MoaA"/>
    <property type="match status" value="1"/>
</dbReference>
<evidence type="ECO:0000256" key="10">
    <source>
        <dbReference type="ARBA" id="ARBA00023239"/>
    </source>
</evidence>
<gene>
    <name evidence="12 14" type="primary">moaA</name>
    <name evidence="14" type="ORF">N7U62_09690</name>
</gene>
<feature type="binding site" evidence="12">
    <location>
        <position position="20"/>
    </location>
    <ligand>
        <name>GTP</name>
        <dbReference type="ChEBI" id="CHEBI:37565"/>
    </ligand>
</feature>
<keyword evidence="2 12" id="KW-0004">4Fe-4S</keyword>
<evidence type="ECO:0000256" key="12">
    <source>
        <dbReference type="HAMAP-Rule" id="MF_01225"/>
    </source>
</evidence>
<evidence type="ECO:0000313" key="15">
    <source>
        <dbReference type="Proteomes" id="UP001300692"/>
    </source>
</evidence>
<comment type="function">
    <text evidence="12">Catalyzes the cyclization of GTP to (8S)-3',8-cyclo-7,8-dihydroguanosine 5'-triphosphate.</text>
</comment>
<feature type="binding site" evidence="12">
    <location>
        <position position="74"/>
    </location>
    <ligand>
        <name>S-adenosyl-L-methionine</name>
        <dbReference type="ChEBI" id="CHEBI:59789"/>
    </ligand>
</feature>
<accession>A0ABT3CTT4</accession>
<dbReference type="Pfam" id="PF06463">
    <property type="entry name" value="Mob_synth_C"/>
    <property type="match status" value="1"/>
</dbReference>
<evidence type="ECO:0000256" key="6">
    <source>
        <dbReference type="ARBA" id="ARBA00023004"/>
    </source>
</evidence>
<name>A0ABT3CTT4_9BACT</name>
<organism evidence="14 15">
    <name type="scientific">Reichenbachiella ulvae</name>
    <dbReference type="NCBI Taxonomy" id="2980104"/>
    <lineage>
        <taxon>Bacteria</taxon>
        <taxon>Pseudomonadati</taxon>
        <taxon>Bacteroidota</taxon>
        <taxon>Cytophagia</taxon>
        <taxon>Cytophagales</taxon>
        <taxon>Reichenbachiellaceae</taxon>
        <taxon>Reichenbachiella</taxon>
    </lineage>
</organism>
<evidence type="ECO:0000256" key="11">
    <source>
        <dbReference type="ARBA" id="ARBA00048697"/>
    </source>
</evidence>
<comment type="caution">
    <text evidence="14">The sequence shown here is derived from an EMBL/GenBank/DDBJ whole genome shotgun (WGS) entry which is preliminary data.</text>
</comment>